<feature type="signal peptide" evidence="1">
    <location>
        <begin position="1"/>
        <end position="23"/>
    </location>
</feature>
<evidence type="ECO:0000313" key="3">
    <source>
        <dbReference type="Proteomes" id="UP000223606"/>
    </source>
</evidence>
<dbReference type="InterPro" id="IPR031482">
    <property type="entry name" value="CBP_BcsN"/>
</dbReference>
<dbReference type="OrthoDB" id="7948789at2"/>
<keyword evidence="1" id="KW-0732">Signal</keyword>
<gene>
    <name evidence="2" type="ORF">HDIA_4547</name>
</gene>
<feature type="chain" id="PRO_5012971354" description="Cellulose biosynthesis protein BcsN" evidence="1">
    <location>
        <begin position="24"/>
        <end position="323"/>
    </location>
</feature>
<name>A0A2C9DDA5_9HYPH</name>
<dbReference type="AlphaFoldDB" id="A0A2C9DDA5"/>
<evidence type="ECO:0008006" key="4">
    <source>
        <dbReference type="Google" id="ProtNLM"/>
    </source>
</evidence>
<protein>
    <recommendedName>
        <fullName evidence="4">Cellulose biosynthesis protein BcsN</fullName>
    </recommendedName>
</protein>
<reference evidence="3" key="1">
    <citation type="submission" date="2017-09" db="EMBL/GenBank/DDBJ databases">
        <title>Genome sequence of Nannocystis excedens DSM 71.</title>
        <authorList>
            <person name="Blom J."/>
        </authorList>
    </citation>
    <scope>NUCLEOTIDE SEQUENCE [LARGE SCALE GENOMIC DNA]</scope>
    <source>
        <strain evidence="3">type strain: E19</strain>
    </source>
</reference>
<dbReference type="Pfam" id="PF17038">
    <property type="entry name" value="CBP_BcsN"/>
    <property type="match status" value="1"/>
</dbReference>
<dbReference type="EMBL" id="LT960614">
    <property type="protein sequence ID" value="SON58088.1"/>
    <property type="molecule type" value="Genomic_DNA"/>
</dbReference>
<proteinExistence type="predicted"/>
<keyword evidence="3" id="KW-1185">Reference proteome</keyword>
<evidence type="ECO:0000256" key="1">
    <source>
        <dbReference type="SAM" id="SignalP"/>
    </source>
</evidence>
<dbReference type="KEGG" id="hdi:HDIA_4547"/>
<sequence length="323" mass="32763">MTFDRMRLIAALALAGSLGGCVASNPLGDTAALTTRQSVQPMMAWASLSAAAGTPMRVIEESSPTSRLQRAAYPGGGTAVGENSLSVEIEGPDGANADLRHPPTEAMIARELNSAAPGLAWHRGTAPIANAYGPFGYAEGTTGNTACVYAWQWFDRSAMEVEGFSLVKKVKPVSIRMRMCDEIAASDLLDRMKSLRLSVGGLSVPLTAYSGPMGGDALTEAGSALGVATVAPAESYGADPVTETPVTRKKPAPVRAAAKSSVPPVAAGKTVAADTPVIPTVGSMTGAAPAVPSTVPANAGITAAKSTVSEADSGPRIPTPSAM</sequence>
<evidence type="ECO:0000313" key="2">
    <source>
        <dbReference type="EMBL" id="SON58088.1"/>
    </source>
</evidence>
<organism evidence="2 3">
    <name type="scientific">Hartmannibacter diazotrophicus</name>
    <dbReference type="NCBI Taxonomy" id="1482074"/>
    <lineage>
        <taxon>Bacteria</taxon>
        <taxon>Pseudomonadati</taxon>
        <taxon>Pseudomonadota</taxon>
        <taxon>Alphaproteobacteria</taxon>
        <taxon>Hyphomicrobiales</taxon>
        <taxon>Pleomorphomonadaceae</taxon>
        <taxon>Hartmannibacter</taxon>
    </lineage>
</organism>
<dbReference type="RefSeq" id="WP_099558265.1">
    <property type="nucleotide sequence ID" value="NZ_LT960614.1"/>
</dbReference>
<dbReference type="Proteomes" id="UP000223606">
    <property type="component" value="Chromosome 1"/>
</dbReference>
<accession>A0A2C9DDA5</accession>
<dbReference type="PROSITE" id="PS51257">
    <property type="entry name" value="PROKAR_LIPOPROTEIN"/>
    <property type="match status" value="1"/>
</dbReference>